<dbReference type="EMBL" id="JASJQH010006920">
    <property type="protein sequence ID" value="KAK9727438.1"/>
    <property type="molecule type" value="Genomic_DNA"/>
</dbReference>
<dbReference type="Proteomes" id="UP001479436">
    <property type="component" value="Unassembled WGS sequence"/>
</dbReference>
<name>A0ABR2W8W6_9FUNG</name>
<sequence length="124" mass="14019">MSFSTIFSSVRNVVSTHMRMATSPMVQASSRFAVSPAVSAPSAPSMTSFLFSAPVRFLHKYKLKTHKGTQKRWRRTGSGLFKRQKVGKRHLNTSMSPKRGRHLRQTAIANTTQRRVLEKLLPYA</sequence>
<evidence type="ECO:0000256" key="3">
    <source>
        <dbReference type="ARBA" id="ARBA00023274"/>
    </source>
</evidence>
<protein>
    <recommendedName>
        <fullName evidence="4">50S ribosomal protein L35</fullName>
    </recommendedName>
</protein>
<dbReference type="PANTHER" id="PTHR33343">
    <property type="entry name" value="54S RIBOSOMAL PROTEIN BL35M"/>
    <property type="match status" value="1"/>
</dbReference>
<comment type="similarity">
    <text evidence="1 4">Belongs to the bacterial ribosomal protein bL35 family.</text>
</comment>
<dbReference type="PANTHER" id="PTHR33343:SF1">
    <property type="entry name" value="LARGE RIBOSOMAL SUBUNIT PROTEIN BL35M"/>
    <property type="match status" value="1"/>
</dbReference>
<dbReference type="HAMAP" id="MF_00514">
    <property type="entry name" value="Ribosomal_bL35"/>
    <property type="match status" value="1"/>
</dbReference>
<evidence type="ECO:0000256" key="2">
    <source>
        <dbReference type="ARBA" id="ARBA00022980"/>
    </source>
</evidence>
<keyword evidence="3 4" id="KW-0687">Ribonucleoprotein</keyword>
<dbReference type="InterPro" id="IPR021137">
    <property type="entry name" value="Ribosomal_bL35-like"/>
</dbReference>
<dbReference type="Pfam" id="PF01632">
    <property type="entry name" value="Ribosomal_L35p"/>
    <property type="match status" value="1"/>
</dbReference>
<keyword evidence="2 4" id="KW-0689">Ribosomal protein</keyword>
<dbReference type="InterPro" id="IPR001706">
    <property type="entry name" value="Ribosomal_bL35"/>
</dbReference>
<dbReference type="SUPFAM" id="SSF143034">
    <property type="entry name" value="L35p-like"/>
    <property type="match status" value="1"/>
</dbReference>
<proteinExistence type="inferred from homology"/>
<evidence type="ECO:0000256" key="1">
    <source>
        <dbReference type="ARBA" id="ARBA00006598"/>
    </source>
</evidence>
<evidence type="ECO:0000256" key="4">
    <source>
        <dbReference type="RuleBase" id="RU000568"/>
    </source>
</evidence>
<dbReference type="Gene3D" id="4.10.410.60">
    <property type="match status" value="1"/>
</dbReference>
<dbReference type="NCBIfam" id="TIGR00001">
    <property type="entry name" value="rpmI_bact"/>
    <property type="match status" value="1"/>
</dbReference>
<organism evidence="5 6">
    <name type="scientific">Basidiobolus ranarum</name>
    <dbReference type="NCBI Taxonomy" id="34480"/>
    <lineage>
        <taxon>Eukaryota</taxon>
        <taxon>Fungi</taxon>
        <taxon>Fungi incertae sedis</taxon>
        <taxon>Zoopagomycota</taxon>
        <taxon>Entomophthoromycotina</taxon>
        <taxon>Basidiobolomycetes</taxon>
        <taxon>Basidiobolales</taxon>
        <taxon>Basidiobolaceae</taxon>
        <taxon>Basidiobolus</taxon>
    </lineage>
</organism>
<gene>
    <name evidence="5" type="ORF">K7432_001821</name>
</gene>
<reference evidence="5 6" key="1">
    <citation type="submission" date="2023-04" db="EMBL/GenBank/DDBJ databases">
        <title>Genome of Basidiobolus ranarum AG-B5.</title>
        <authorList>
            <person name="Stajich J.E."/>
            <person name="Carter-House D."/>
            <person name="Gryganskyi A."/>
        </authorList>
    </citation>
    <scope>NUCLEOTIDE SEQUENCE [LARGE SCALE GENOMIC DNA]</scope>
    <source>
        <strain evidence="5 6">AG-B5</strain>
    </source>
</reference>
<evidence type="ECO:0000313" key="6">
    <source>
        <dbReference type="Proteomes" id="UP001479436"/>
    </source>
</evidence>
<evidence type="ECO:0000313" key="5">
    <source>
        <dbReference type="EMBL" id="KAK9727438.1"/>
    </source>
</evidence>
<dbReference type="PRINTS" id="PR00064">
    <property type="entry name" value="RIBOSOMALL35"/>
</dbReference>
<keyword evidence="6" id="KW-1185">Reference proteome</keyword>
<dbReference type="InterPro" id="IPR037229">
    <property type="entry name" value="Ribosomal_bL35_sf"/>
</dbReference>
<comment type="caution">
    <text evidence="5">The sequence shown here is derived from an EMBL/GenBank/DDBJ whole genome shotgun (WGS) entry which is preliminary data.</text>
</comment>
<accession>A0ABR2W8W6</accession>